<feature type="non-terminal residue" evidence="2">
    <location>
        <position position="77"/>
    </location>
</feature>
<feature type="non-terminal residue" evidence="2">
    <location>
        <position position="1"/>
    </location>
</feature>
<dbReference type="EMBL" id="JAAGMN010000531">
    <property type="protein sequence ID" value="NEE05781.1"/>
    <property type="molecule type" value="Genomic_DNA"/>
</dbReference>
<feature type="region of interest" description="Disordered" evidence="1">
    <location>
        <begin position="38"/>
        <end position="77"/>
    </location>
</feature>
<organism evidence="2">
    <name type="scientific">Streptomyces sp. SID7499</name>
    <dbReference type="NCBI Taxonomy" id="2706086"/>
    <lineage>
        <taxon>Bacteria</taxon>
        <taxon>Bacillati</taxon>
        <taxon>Actinomycetota</taxon>
        <taxon>Actinomycetes</taxon>
        <taxon>Kitasatosporales</taxon>
        <taxon>Streptomycetaceae</taxon>
        <taxon>Streptomyces</taxon>
    </lineage>
</organism>
<reference evidence="2" key="1">
    <citation type="submission" date="2020-01" db="EMBL/GenBank/DDBJ databases">
        <title>Insect and environment-associated Actinomycetes.</title>
        <authorList>
            <person name="Currrie C."/>
            <person name="Chevrette M."/>
            <person name="Carlson C."/>
            <person name="Stubbendieck R."/>
            <person name="Wendt-Pienkowski E."/>
        </authorList>
    </citation>
    <scope>NUCLEOTIDE SEQUENCE</scope>
    <source>
        <strain evidence="2">SID7499</strain>
    </source>
</reference>
<proteinExistence type="predicted"/>
<protein>
    <submittedName>
        <fullName evidence="2">PH domain-containing protein</fullName>
    </submittedName>
</protein>
<sequence length="77" mass="8361">ADVRASYSSELLAQDGTKYQLWAIPVSLRARKRAARTAARAAHDDPYGRTSVSADVRDSAARTASADQTVRDLRDIA</sequence>
<gene>
    <name evidence="2" type="ORF">G3M58_04960</name>
</gene>
<evidence type="ECO:0000256" key="1">
    <source>
        <dbReference type="SAM" id="MobiDB-lite"/>
    </source>
</evidence>
<comment type="caution">
    <text evidence="2">The sequence shown here is derived from an EMBL/GenBank/DDBJ whole genome shotgun (WGS) entry which is preliminary data.</text>
</comment>
<dbReference type="AlphaFoldDB" id="A0A6G3WJY7"/>
<name>A0A6G3WJY7_9ACTN</name>
<accession>A0A6G3WJY7</accession>
<evidence type="ECO:0000313" key="2">
    <source>
        <dbReference type="EMBL" id="NEE05781.1"/>
    </source>
</evidence>